<dbReference type="Proteomes" id="UP000260005">
    <property type="component" value="Segment"/>
</dbReference>
<sequence>MAQQLLKKVGYGQVEKNRIQGIRAGRVLADLPVKPEVVKSSGDRIENGMFLDAVYGTGFEGNLKTGQLELPTAQSKNVGLVYSEVKLYSEYTSNKDFALFTVNPSINQMRQAPIYDKKEAPKATVIPRLIFPTPGDIFTTNLIETSDGELPEVGTTLKLNDKGILSTAGTLNVVIAKVVEKTTMADGQVAAKLAIVEVNPAATGA</sequence>
<dbReference type="EMBL" id="MF001358">
    <property type="protein sequence ID" value="ASZ76793.1"/>
    <property type="molecule type" value="Genomic_DNA"/>
</dbReference>
<accession>A0A249XXS9</accession>
<protein>
    <submittedName>
        <fullName evidence="1">Uncharacterized protein</fullName>
    </submittedName>
</protein>
<keyword evidence="2" id="KW-1185">Reference proteome</keyword>
<reference evidence="1 2" key="1">
    <citation type="submission" date="2017-04" db="EMBL/GenBank/DDBJ databases">
        <title>Complete Genome Sequence of Lytic Bacteriophage EF1 Infecting Enterococcus faecalis Isolates.</title>
        <authorList>
            <person name="Kim D."/>
            <person name="Kim Y.J."/>
            <person name="Han B.K."/>
            <person name="Kim H."/>
        </authorList>
    </citation>
    <scope>NUCLEOTIDE SEQUENCE [LARGE SCALE GENOMIC DNA]</scope>
</reference>
<organism evidence="1 2">
    <name type="scientific">Enterococcus phage EF1</name>
    <dbReference type="NCBI Taxonomy" id="2025813"/>
    <lineage>
        <taxon>Viruses</taxon>
        <taxon>Duplodnaviria</taxon>
        <taxon>Heunggongvirae</taxon>
        <taxon>Uroviricota</taxon>
        <taxon>Caudoviricetes</taxon>
    </lineage>
</organism>
<proteinExistence type="predicted"/>
<name>A0A249XXS9_9CAUD</name>
<evidence type="ECO:0000313" key="2">
    <source>
        <dbReference type="Proteomes" id="UP000260005"/>
    </source>
</evidence>
<evidence type="ECO:0000313" key="1">
    <source>
        <dbReference type="EMBL" id="ASZ76793.1"/>
    </source>
</evidence>